<protein>
    <submittedName>
        <fullName evidence="9">EamA domain-containing membrane protein RarD</fullName>
    </submittedName>
</protein>
<feature type="transmembrane region" description="Helical" evidence="7">
    <location>
        <begin position="186"/>
        <end position="206"/>
    </location>
</feature>
<dbReference type="GO" id="GO:0005886">
    <property type="term" value="C:plasma membrane"/>
    <property type="evidence" value="ECO:0007669"/>
    <property type="project" value="UniProtKB-SubCell"/>
</dbReference>
<evidence type="ECO:0000256" key="7">
    <source>
        <dbReference type="SAM" id="Phobius"/>
    </source>
</evidence>
<feature type="transmembrane region" description="Helical" evidence="7">
    <location>
        <begin position="275"/>
        <end position="296"/>
    </location>
</feature>
<keyword evidence="4 7" id="KW-0812">Transmembrane</keyword>
<evidence type="ECO:0000256" key="6">
    <source>
        <dbReference type="ARBA" id="ARBA00023136"/>
    </source>
</evidence>
<keyword evidence="5 7" id="KW-1133">Transmembrane helix</keyword>
<sequence length="310" mass="33482">MNQQNKIWINYLFVIGVMVLWGLNVVALKVLVAYMPPASMQTLRIMVAGAIIVIIMLCCNEWRKISRKELKHIAAASVFGVIGHHFFLALGLMSTSAVNTSLILALVPLTTSLLAMIILGDPVTKTRFLGVVLGFIGVGLLTIAGSGSQVSGLSSGDVLIFLSMFSQAVSFIYIKKATTTLHPRAMTGFMFLIGSAGLLLISLFMEPGGIAQVFKAPLFVWLIFFGSAVLATALGHQLFNSSIQKIGAGETAVFNNLVPFFGLISSAVLLKETVYPAQLTGFIFIVGGVLLGTGYVEQKWINYRRKAHQH</sequence>
<feature type="transmembrane region" description="Helical" evidence="7">
    <location>
        <begin position="158"/>
        <end position="174"/>
    </location>
</feature>
<comment type="subcellular location">
    <subcellularLocation>
        <location evidence="1">Cell membrane</location>
        <topology evidence="1">Multi-pass membrane protein</topology>
    </subcellularLocation>
</comment>
<dbReference type="PANTHER" id="PTHR32322:SF18">
    <property type="entry name" value="S-ADENOSYLMETHIONINE_S-ADENOSYLHOMOCYSTEINE TRANSPORTER"/>
    <property type="match status" value="1"/>
</dbReference>
<dbReference type="Pfam" id="PF00892">
    <property type="entry name" value="EamA"/>
    <property type="match status" value="2"/>
</dbReference>
<gene>
    <name evidence="9" type="ORF">SAMN05216352_101279</name>
</gene>
<evidence type="ECO:0000256" key="5">
    <source>
        <dbReference type="ARBA" id="ARBA00022989"/>
    </source>
</evidence>
<reference evidence="9 10" key="1">
    <citation type="submission" date="2016-10" db="EMBL/GenBank/DDBJ databases">
        <authorList>
            <person name="de Groot N.N."/>
        </authorList>
    </citation>
    <scope>NUCLEOTIDE SEQUENCE [LARGE SCALE GENOMIC DNA]</scope>
    <source>
        <strain evidence="10">P4B,CCM 7963,CECT 7998,DSM 25260,IBRC-M 10614,KCTC 13821</strain>
    </source>
</reference>
<evidence type="ECO:0000313" key="9">
    <source>
        <dbReference type="EMBL" id="SDH43458.1"/>
    </source>
</evidence>
<dbReference type="InterPro" id="IPR000620">
    <property type="entry name" value="EamA_dom"/>
</dbReference>
<evidence type="ECO:0000259" key="8">
    <source>
        <dbReference type="Pfam" id="PF00892"/>
    </source>
</evidence>
<evidence type="ECO:0000256" key="2">
    <source>
        <dbReference type="ARBA" id="ARBA00007362"/>
    </source>
</evidence>
<keyword evidence="6 7" id="KW-0472">Membrane</keyword>
<dbReference type="PANTHER" id="PTHR32322">
    <property type="entry name" value="INNER MEMBRANE TRANSPORTER"/>
    <property type="match status" value="1"/>
</dbReference>
<dbReference type="SUPFAM" id="SSF103481">
    <property type="entry name" value="Multidrug resistance efflux transporter EmrE"/>
    <property type="match status" value="2"/>
</dbReference>
<feature type="transmembrane region" description="Helical" evidence="7">
    <location>
        <begin position="72"/>
        <end position="92"/>
    </location>
</feature>
<dbReference type="AlphaFoldDB" id="A0A1G8CDM1"/>
<keyword evidence="3" id="KW-1003">Cell membrane</keyword>
<feature type="transmembrane region" description="Helical" evidence="7">
    <location>
        <begin position="41"/>
        <end position="60"/>
    </location>
</feature>
<accession>A0A1G8CDM1</accession>
<feature type="transmembrane region" description="Helical" evidence="7">
    <location>
        <begin position="128"/>
        <end position="146"/>
    </location>
</feature>
<organism evidence="9 10">
    <name type="scientific">Alteribacillus bidgolensis</name>
    <dbReference type="NCBI Taxonomy" id="930129"/>
    <lineage>
        <taxon>Bacteria</taxon>
        <taxon>Bacillati</taxon>
        <taxon>Bacillota</taxon>
        <taxon>Bacilli</taxon>
        <taxon>Bacillales</taxon>
        <taxon>Bacillaceae</taxon>
        <taxon>Alteribacillus</taxon>
    </lineage>
</organism>
<proteinExistence type="inferred from homology"/>
<dbReference type="OrthoDB" id="4529062at2"/>
<comment type="similarity">
    <text evidence="2">Belongs to the EamA transporter family.</text>
</comment>
<name>A0A1G8CDM1_9BACI</name>
<feature type="transmembrane region" description="Helical" evidence="7">
    <location>
        <begin position="98"/>
        <end position="119"/>
    </location>
</feature>
<feature type="transmembrane region" description="Helical" evidence="7">
    <location>
        <begin position="251"/>
        <end position="269"/>
    </location>
</feature>
<feature type="domain" description="EamA" evidence="8">
    <location>
        <begin position="11"/>
        <end position="142"/>
    </location>
</feature>
<dbReference type="InterPro" id="IPR037185">
    <property type="entry name" value="EmrE-like"/>
</dbReference>
<dbReference type="Proteomes" id="UP000199017">
    <property type="component" value="Unassembled WGS sequence"/>
</dbReference>
<feature type="domain" description="EamA" evidence="8">
    <location>
        <begin position="155"/>
        <end position="291"/>
    </location>
</feature>
<keyword evidence="10" id="KW-1185">Reference proteome</keyword>
<dbReference type="EMBL" id="FNDU01000001">
    <property type="protein sequence ID" value="SDH43458.1"/>
    <property type="molecule type" value="Genomic_DNA"/>
</dbReference>
<feature type="transmembrane region" description="Helical" evidence="7">
    <location>
        <begin position="218"/>
        <end position="239"/>
    </location>
</feature>
<feature type="transmembrane region" description="Helical" evidence="7">
    <location>
        <begin position="12"/>
        <end position="35"/>
    </location>
</feature>
<dbReference type="InterPro" id="IPR050638">
    <property type="entry name" value="AA-Vitamin_Transporters"/>
</dbReference>
<evidence type="ECO:0000256" key="4">
    <source>
        <dbReference type="ARBA" id="ARBA00022692"/>
    </source>
</evidence>
<evidence type="ECO:0000256" key="3">
    <source>
        <dbReference type="ARBA" id="ARBA00022475"/>
    </source>
</evidence>
<evidence type="ECO:0000313" key="10">
    <source>
        <dbReference type="Proteomes" id="UP000199017"/>
    </source>
</evidence>
<dbReference type="STRING" id="930129.SAMN05216352_101279"/>
<evidence type="ECO:0000256" key="1">
    <source>
        <dbReference type="ARBA" id="ARBA00004651"/>
    </source>
</evidence>